<dbReference type="InterPro" id="IPR036568">
    <property type="entry name" value="GGCT-like_sf"/>
</dbReference>
<evidence type="ECO:0000313" key="3">
    <source>
        <dbReference type="EMBL" id="MFD1195544.1"/>
    </source>
</evidence>
<keyword evidence="4" id="KW-1185">Reference proteome</keyword>
<organism evidence="3 4">
    <name type="scientific">Seohaeicola saemankumensis</name>
    <dbReference type="NCBI Taxonomy" id="481181"/>
    <lineage>
        <taxon>Bacteria</taxon>
        <taxon>Pseudomonadati</taxon>
        <taxon>Pseudomonadota</taxon>
        <taxon>Alphaproteobacteria</taxon>
        <taxon>Rhodobacterales</taxon>
        <taxon>Roseobacteraceae</taxon>
        <taxon>Seohaeicola</taxon>
    </lineage>
</organism>
<keyword evidence="3" id="KW-0808">Transferase</keyword>
<keyword evidence="2" id="KW-0456">Lyase</keyword>
<dbReference type="SUPFAM" id="SSF110857">
    <property type="entry name" value="Gamma-glutamyl cyclotransferase-like"/>
    <property type="match status" value="1"/>
</dbReference>
<dbReference type="InterPro" id="IPR013024">
    <property type="entry name" value="GGCT-like"/>
</dbReference>
<dbReference type="GO" id="GO:0016746">
    <property type="term" value="F:acyltransferase activity"/>
    <property type="evidence" value="ECO:0007669"/>
    <property type="project" value="UniProtKB-KW"/>
</dbReference>
<evidence type="ECO:0000256" key="1">
    <source>
        <dbReference type="ARBA" id="ARBA00012344"/>
    </source>
</evidence>
<evidence type="ECO:0000313" key="4">
    <source>
        <dbReference type="Proteomes" id="UP001597151"/>
    </source>
</evidence>
<sequence length="193" mass="21550">MKDVFFFGYGSLVNRATHDYRQARAATLPGWRRAWRHTALRPVAFLTAEPDPVTTIEGLIATVPGADWTALDAREAAYDRHPVCDDVRHDLSPRPPVSVYAIPQDRQRAPTEAYPVLLSYLDVVVQGYAREFGPEGVARFFATTTGWEAPILDDRASPVYPRHQRLTTAERAMTDAHLDRLGARIITARPAGL</sequence>
<dbReference type="Proteomes" id="UP001597151">
    <property type="component" value="Unassembled WGS sequence"/>
</dbReference>
<dbReference type="Gene3D" id="3.10.490.10">
    <property type="entry name" value="Gamma-glutamyl cyclotransferase-like"/>
    <property type="match status" value="1"/>
</dbReference>
<dbReference type="CDD" id="cd06661">
    <property type="entry name" value="GGCT_like"/>
    <property type="match status" value="1"/>
</dbReference>
<accession>A0ABW3TEC9</accession>
<dbReference type="EMBL" id="JBHTKR010000005">
    <property type="protein sequence ID" value="MFD1195544.1"/>
    <property type="molecule type" value="Genomic_DNA"/>
</dbReference>
<dbReference type="InterPro" id="IPR006840">
    <property type="entry name" value="ChaC"/>
</dbReference>
<dbReference type="EC" id="4.3.2.7" evidence="1"/>
<protein>
    <recommendedName>
        <fullName evidence="1">glutathione-specific gamma-glutamylcyclotransferase</fullName>
        <ecNumber evidence="1">4.3.2.7</ecNumber>
    </recommendedName>
</protein>
<name>A0ABW3TEC9_9RHOB</name>
<keyword evidence="3" id="KW-0012">Acyltransferase</keyword>
<dbReference type="RefSeq" id="WP_380792389.1">
    <property type="nucleotide sequence ID" value="NZ_JBHTKR010000005.1"/>
</dbReference>
<gene>
    <name evidence="3" type="ORF">ACFQ3C_12800</name>
</gene>
<comment type="caution">
    <text evidence="3">The sequence shown here is derived from an EMBL/GenBank/DDBJ whole genome shotgun (WGS) entry which is preliminary data.</text>
</comment>
<proteinExistence type="predicted"/>
<dbReference type="Pfam" id="PF04752">
    <property type="entry name" value="ChaC"/>
    <property type="match status" value="1"/>
</dbReference>
<reference evidence="4" key="1">
    <citation type="journal article" date="2019" name="Int. J. Syst. Evol. Microbiol.">
        <title>The Global Catalogue of Microorganisms (GCM) 10K type strain sequencing project: providing services to taxonomists for standard genome sequencing and annotation.</title>
        <authorList>
            <consortium name="The Broad Institute Genomics Platform"/>
            <consortium name="The Broad Institute Genome Sequencing Center for Infectious Disease"/>
            <person name="Wu L."/>
            <person name="Ma J."/>
        </authorList>
    </citation>
    <scope>NUCLEOTIDE SEQUENCE [LARGE SCALE GENOMIC DNA]</scope>
    <source>
        <strain evidence="4">CCUG 55328</strain>
    </source>
</reference>
<evidence type="ECO:0000256" key="2">
    <source>
        <dbReference type="ARBA" id="ARBA00023239"/>
    </source>
</evidence>